<evidence type="ECO:0000313" key="2">
    <source>
        <dbReference type="Proteomes" id="UP000018680"/>
    </source>
</evidence>
<keyword evidence="2" id="KW-1185">Reference proteome</keyword>
<accession>V5WNH8</accession>
<evidence type="ECO:0000313" key="1">
    <source>
        <dbReference type="EMBL" id="AHC16556.1"/>
    </source>
</evidence>
<dbReference type="InterPro" id="IPR058397">
    <property type="entry name" value="DUF8084"/>
</dbReference>
<gene>
    <name evidence="1" type="ORF">L21SP2_3216</name>
</gene>
<organism evidence="1 2">
    <name type="scientific">Salinispira pacifica</name>
    <dbReference type="NCBI Taxonomy" id="1307761"/>
    <lineage>
        <taxon>Bacteria</taxon>
        <taxon>Pseudomonadati</taxon>
        <taxon>Spirochaetota</taxon>
        <taxon>Spirochaetia</taxon>
        <taxon>Spirochaetales</taxon>
        <taxon>Spirochaetaceae</taxon>
        <taxon>Salinispira</taxon>
    </lineage>
</organism>
<dbReference type="HOGENOM" id="CLU_058631_0_0_12"/>
<dbReference type="PATRIC" id="fig|1307761.3.peg.3204"/>
<protein>
    <submittedName>
        <fullName evidence="1">Uncharacterized protein</fullName>
    </submittedName>
</protein>
<dbReference type="AlphaFoldDB" id="V5WNH8"/>
<reference evidence="1 2" key="1">
    <citation type="journal article" date="2015" name="Stand. Genomic Sci.">
        <title>Complete genome sequence and description of Salinispira pacifica gen. nov., sp. nov., a novel spirochaete isolated form a hypersaline microbial mat.</title>
        <authorList>
            <person name="Ben Hania W."/>
            <person name="Joseph M."/>
            <person name="Schumann P."/>
            <person name="Bunk B."/>
            <person name="Fiebig A."/>
            <person name="Sproer C."/>
            <person name="Klenk H.P."/>
            <person name="Fardeau M.L."/>
            <person name="Spring S."/>
        </authorList>
    </citation>
    <scope>NUCLEOTIDE SEQUENCE [LARGE SCALE GENOMIC DNA]</scope>
    <source>
        <strain evidence="1 2">L21-RPul-D2</strain>
    </source>
</reference>
<dbReference type="KEGG" id="slr:L21SP2_3216"/>
<sequence>MQRRQKISKVVMFDGIALHGYTLPAADARQLQQMAVNGFMNRVEFQTRNIARDRNNLIDLSKLMTYGMLYRQFDARIWDIIMDSNLTNLWNRQFPKVAIGFGMNVRSAGVMAVIKKNEAEITAFKQGLLKSVQARIVRNESALEDEKKKKMYLAIRYLNMVDPVVWLLLTVYRERIDAQSLLQELRTSLEVYLDRSETPEYLALMLIEMIIIVGGIMSQGGGSAEAAMGHEAVNISMEFSEKKREKNERTKMKIHIIQQNQEFESLRERVDSKSNINLREKSLDNFFTAGYGAEVMNKDLGLYYLSYLKDACKKMDINFESFVNYIPSTKQSLMNLNLIF</sequence>
<dbReference type="EMBL" id="CP006939">
    <property type="protein sequence ID" value="AHC16556.1"/>
    <property type="molecule type" value="Genomic_DNA"/>
</dbReference>
<name>V5WNH8_9SPIO</name>
<dbReference type="STRING" id="1307761.L21SP2_3216"/>
<dbReference type="eggNOG" id="ENOG5033SDH">
    <property type="taxonomic scope" value="Bacteria"/>
</dbReference>
<proteinExistence type="predicted"/>
<dbReference type="Pfam" id="PF26329">
    <property type="entry name" value="DUF8084"/>
    <property type="match status" value="2"/>
</dbReference>
<dbReference type="Proteomes" id="UP000018680">
    <property type="component" value="Chromosome"/>
</dbReference>